<organism evidence="1 2">
    <name type="scientific">Paractinoplanes ferrugineus</name>
    <dbReference type="NCBI Taxonomy" id="113564"/>
    <lineage>
        <taxon>Bacteria</taxon>
        <taxon>Bacillati</taxon>
        <taxon>Actinomycetota</taxon>
        <taxon>Actinomycetes</taxon>
        <taxon>Micromonosporales</taxon>
        <taxon>Micromonosporaceae</taxon>
        <taxon>Paractinoplanes</taxon>
    </lineage>
</organism>
<evidence type="ECO:0000313" key="2">
    <source>
        <dbReference type="Proteomes" id="UP000598174"/>
    </source>
</evidence>
<gene>
    <name evidence="1" type="ORF">Afe05nite_85340</name>
</gene>
<proteinExistence type="predicted"/>
<dbReference type="AlphaFoldDB" id="A0A919JAW3"/>
<sequence>MLQMDREATAAVIDKDLVDTPDFVIRENQWIQFEAVQPDSRSNASGSEEACH</sequence>
<reference evidence="1" key="1">
    <citation type="submission" date="2021-01" db="EMBL/GenBank/DDBJ databases">
        <title>Whole genome shotgun sequence of Actinoplanes ferrugineus NBRC 15555.</title>
        <authorList>
            <person name="Komaki H."/>
            <person name="Tamura T."/>
        </authorList>
    </citation>
    <scope>NUCLEOTIDE SEQUENCE</scope>
    <source>
        <strain evidence="1">NBRC 15555</strain>
    </source>
</reference>
<comment type="caution">
    <text evidence="1">The sequence shown here is derived from an EMBL/GenBank/DDBJ whole genome shotgun (WGS) entry which is preliminary data.</text>
</comment>
<keyword evidence="2" id="KW-1185">Reference proteome</keyword>
<dbReference type="Proteomes" id="UP000598174">
    <property type="component" value="Unassembled WGS sequence"/>
</dbReference>
<protein>
    <submittedName>
        <fullName evidence="1">Uncharacterized protein</fullName>
    </submittedName>
</protein>
<dbReference type="EMBL" id="BOMM01000095">
    <property type="protein sequence ID" value="GIE16694.1"/>
    <property type="molecule type" value="Genomic_DNA"/>
</dbReference>
<accession>A0A919JAW3</accession>
<name>A0A919JAW3_9ACTN</name>
<evidence type="ECO:0000313" key="1">
    <source>
        <dbReference type="EMBL" id="GIE16694.1"/>
    </source>
</evidence>